<feature type="domain" description="HTH marR-type" evidence="1">
    <location>
        <begin position="28"/>
        <end position="162"/>
    </location>
</feature>
<proteinExistence type="predicted"/>
<dbReference type="EMBL" id="JN379032">
    <property type="protein sequence ID" value="AEO27373.1"/>
    <property type="molecule type" value="Genomic_DNA"/>
</dbReference>
<evidence type="ECO:0000313" key="2">
    <source>
        <dbReference type="EMBL" id="AEO27373.1"/>
    </source>
</evidence>
<dbReference type="PRINTS" id="PR00598">
    <property type="entry name" value="HTHMARR"/>
</dbReference>
<dbReference type="Gene3D" id="1.10.10.10">
    <property type="entry name" value="Winged helix-like DNA-binding domain superfamily/Winged helix DNA-binding domain"/>
    <property type="match status" value="1"/>
</dbReference>
<dbReference type="AlphaFoldDB" id="G3LGX9"/>
<dbReference type="SMART" id="SM00347">
    <property type="entry name" value="HTH_MARR"/>
    <property type="match status" value="1"/>
</dbReference>
<dbReference type="Pfam" id="PF01047">
    <property type="entry name" value="MarR"/>
    <property type="match status" value="1"/>
</dbReference>
<dbReference type="PANTHER" id="PTHR33164:SF101">
    <property type="entry name" value="TRANSCRIPTIONAL REPRESSOR MPRA"/>
    <property type="match status" value="1"/>
</dbReference>
<dbReference type="SUPFAM" id="SSF46785">
    <property type="entry name" value="Winged helix' DNA-binding domain"/>
    <property type="match status" value="1"/>
</dbReference>
<dbReference type="InterPro" id="IPR039422">
    <property type="entry name" value="MarR/SlyA-like"/>
</dbReference>
<dbReference type="InterPro" id="IPR000835">
    <property type="entry name" value="HTH_MarR-typ"/>
</dbReference>
<dbReference type="InterPro" id="IPR036388">
    <property type="entry name" value="WH-like_DNA-bd_sf"/>
</dbReference>
<organism evidence="2">
    <name type="scientific">Pseudomonas sp. 19-rlim</name>
    <dbReference type="NCBI Taxonomy" id="1084570"/>
    <lineage>
        <taxon>Bacteria</taxon>
        <taxon>Pseudomonadati</taxon>
        <taxon>Pseudomonadota</taxon>
        <taxon>Gammaproteobacteria</taxon>
        <taxon>Pseudomonadales</taxon>
        <taxon>Pseudomonadaceae</taxon>
        <taxon>Pseudomonas</taxon>
    </lineage>
</organism>
<dbReference type="GO" id="GO:0006950">
    <property type="term" value="P:response to stress"/>
    <property type="evidence" value="ECO:0007669"/>
    <property type="project" value="TreeGrafter"/>
</dbReference>
<sequence length="175" mass="18927">MSGQLRLNKVASSAPRMAEALPNLPEEGTVMVRLLRISGTGLSDFFEPAFRALDLSEHSFHVLCLLVASETGSASPSELSDLIGTSRSNITRIIEDLETREWVKRSVAPRDARRFIITVTGLGRNKVIDTVPQIAPAILRAFSGLTAEEFALLGTLLRKLIISLDKGAGNIALAM</sequence>
<protein>
    <submittedName>
        <fullName evidence="2">MarR family regulator</fullName>
    </submittedName>
</protein>
<dbReference type="InterPro" id="IPR036390">
    <property type="entry name" value="WH_DNA-bd_sf"/>
</dbReference>
<dbReference type="PANTHER" id="PTHR33164">
    <property type="entry name" value="TRANSCRIPTIONAL REGULATOR, MARR FAMILY"/>
    <property type="match status" value="1"/>
</dbReference>
<accession>G3LGX9</accession>
<reference evidence="2" key="1">
    <citation type="submission" date="2011-07" db="EMBL/GenBank/DDBJ databases">
        <title>Biodegradation of r-limonene and other terpenes by Pseudomonas sp. strain 19-rlim.</title>
        <authorList>
            <person name="Eaton R.W."/>
        </authorList>
    </citation>
    <scope>NUCLEOTIDE SEQUENCE</scope>
    <source>
        <strain evidence="2">19-rlim</strain>
    </source>
</reference>
<dbReference type="PROSITE" id="PS50995">
    <property type="entry name" value="HTH_MARR_2"/>
    <property type="match status" value="1"/>
</dbReference>
<dbReference type="GO" id="GO:0003700">
    <property type="term" value="F:DNA-binding transcription factor activity"/>
    <property type="evidence" value="ECO:0007669"/>
    <property type="project" value="InterPro"/>
</dbReference>
<name>G3LGX9_9PSED</name>
<evidence type="ECO:0000259" key="1">
    <source>
        <dbReference type="PROSITE" id="PS50995"/>
    </source>
</evidence>